<comment type="similarity">
    <text evidence="2">Belongs to the SusD family.</text>
</comment>
<dbReference type="PROSITE" id="PS51257">
    <property type="entry name" value="PROKAR_LIPOPROTEIN"/>
    <property type="match status" value="1"/>
</dbReference>
<dbReference type="SUPFAM" id="SSF48452">
    <property type="entry name" value="TPR-like"/>
    <property type="match status" value="1"/>
</dbReference>
<dbReference type="Pfam" id="PF07980">
    <property type="entry name" value="SusD_RagB"/>
    <property type="match status" value="1"/>
</dbReference>
<dbReference type="InterPro" id="IPR012944">
    <property type="entry name" value="SusD_RagB_dom"/>
</dbReference>
<evidence type="ECO:0000256" key="3">
    <source>
        <dbReference type="ARBA" id="ARBA00022729"/>
    </source>
</evidence>
<dbReference type="EMBL" id="VLKR01000015">
    <property type="protein sequence ID" value="TWI18879.1"/>
    <property type="molecule type" value="Genomic_DNA"/>
</dbReference>
<keyword evidence="4" id="KW-0472">Membrane</keyword>
<dbReference type="InterPro" id="IPR011990">
    <property type="entry name" value="TPR-like_helical_dom_sf"/>
</dbReference>
<proteinExistence type="inferred from homology"/>
<dbReference type="GO" id="GO:0009279">
    <property type="term" value="C:cell outer membrane"/>
    <property type="evidence" value="ECO:0007669"/>
    <property type="project" value="UniProtKB-SubCell"/>
</dbReference>
<evidence type="ECO:0000259" key="7">
    <source>
        <dbReference type="Pfam" id="PF14322"/>
    </source>
</evidence>
<evidence type="ECO:0000256" key="5">
    <source>
        <dbReference type="ARBA" id="ARBA00023237"/>
    </source>
</evidence>
<comment type="subcellular location">
    <subcellularLocation>
        <location evidence="1">Cell outer membrane</location>
    </subcellularLocation>
</comment>
<evidence type="ECO:0000259" key="6">
    <source>
        <dbReference type="Pfam" id="PF07980"/>
    </source>
</evidence>
<reference evidence="8 9" key="1">
    <citation type="journal article" date="2015" name="Stand. Genomic Sci.">
        <title>Genomic Encyclopedia of Bacterial and Archaeal Type Strains, Phase III: the genomes of soil and plant-associated and newly described type strains.</title>
        <authorList>
            <person name="Whitman W.B."/>
            <person name="Woyke T."/>
            <person name="Klenk H.P."/>
            <person name="Zhou Y."/>
            <person name="Lilburn T.G."/>
            <person name="Beck B.J."/>
            <person name="De Vos P."/>
            <person name="Vandamme P."/>
            <person name="Eisen J.A."/>
            <person name="Garrity G."/>
            <person name="Hugenholtz P."/>
            <person name="Kyrpides N.C."/>
        </authorList>
    </citation>
    <scope>NUCLEOTIDE SEQUENCE [LARGE SCALE GENOMIC DNA]</scope>
    <source>
        <strain evidence="8 9">CGMCC 1.6855</strain>
    </source>
</reference>
<keyword evidence="5" id="KW-0998">Cell outer membrane</keyword>
<dbReference type="RefSeq" id="WP_208734270.1">
    <property type="nucleotide sequence ID" value="NZ_VLKR01000015.1"/>
</dbReference>
<name>A0A562MG51_9SPHI</name>
<evidence type="ECO:0000313" key="8">
    <source>
        <dbReference type="EMBL" id="TWI18879.1"/>
    </source>
</evidence>
<gene>
    <name evidence="8" type="ORF">IQ31_03007</name>
</gene>
<evidence type="ECO:0000256" key="2">
    <source>
        <dbReference type="ARBA" id="ARBA00006275"/>
    </source>
</evidence>
<protein>
    <submittedName>
        <fullName evidence="8">Putative outer membrane starch-binding protein</fullName>
    </submittedName>
</protein>
<comment type="caution">
    <text evidence="8">The sequence shown here is derived from an EMBL/GenBank/DDBJ whole genome shotgun (WGS) entry which is preliminary data.</text>
</comment>
<dbReference type="Pfam" id="PF14322">
    <property type="entry name" value="SusD-like_3"/>
    <property type="match status" value="1"/>
</dbReference>
<feature type="domain" description="SusD-like N-terminal" evidence="7">
    <location>
        <begin position="99"/>
        <end position="224"/>
    </location>
</feature>
<dbReference type="AlphaFoldDB" id="A0A562MG51"/>
<sequence length="590" mass="66299">MTTKNYKQYIKYALLASISLAGLSSCEKMLEEKKFDFVDPQDIPDSDEGVNQWVVGTYSKLLDDMFRWNLFPPALEFDCDYMTGPDWSFGTLGAGNFQNNEYTSAMWEKPYAIIHRANLALENIEPMTKASEAAKNNGIGELYFLKAYSYFLLVRAFGEVPIRNASVNSGADLNQPRQPISKVYEHIIELLTKAEGLLYKNTDSKFQEGRASAGAAASLLAKVYVTMASGSLASGNVTVRGGQPYSMNGSEKVYTNPVSFVVSKKVVAGYEGINAKEYFGKARDKALQVINGEYGNYSLLSYDNLWSRANKNKTEHIWTLQSMSADEKYGVTFSQGYNGTFNDQGNIQTGLWWGMRDHWYKLFESKDLRVVKGVIHRWIRQGDDSSWGGGSYYPNNEEYTNKAKGYTDDKGNWVPPVAPFNDGAQYRSEKSPAFLAYLTKYSDVSNNKLERTDAPWYFLRFADVLLIYAEAANEADNSTAARTLALAKLNQVRERSNATPRRLTGDGNIDNQSGFRSAVLEERAMEFALEGDRRWDLIRWGIYLDVMNKIGGTDEVGVVKIRTEKHLLYPIPNSEVGVNTTITSNNPGWN</sequence>
<feature type="domain" description="RagB/SusD" evidence="6">
    <location>
        <begin position="314"/>
        <end position="589"/>
    </location>
</feature>
<evidence type="ECO:0000256" key="4">
    <source>
        <dbReference type="ARBA" id="ARBA00023136"/>
    </source>
</evidence>
<dbReference type="Proteomes" id="UP000315908">
    <property type="component" value="Unassembled WGS sequence"/>
</dbReference>
<evidence type="ECO:0000256" key="1">
    <source>
        <dbReference type="ARBA" id="ARBA00004442"/>
    </source>
</evidence>
<dbReference type="Gene3D" id="1.25.40.390">
    <property type="match status" value="1"/>
</dbReference>
<organism evidence="8 9">
    <name type="scientific">Sphingobacterium siyangense</name>
    <dbReference type="NCBI Taxonomy" id="459529"/>
    <lineage>
        <taxon>Bacteria</taxon>
        <taxon>Pseudomonadati</taxon>
        <taxon>Bacteroidota</taxon>
        <taxon>Sphingobacteriia</taxon>
        <taxon>Sphingobacteriales</taxon>
        <taxon>Sphingobacteriaceae</taxon>
        <taxon>Sphingobacterium</taxon>
    </lineage>
</organism>
<keyword evidence="3" id="KW-0732">Signal</keyword>
<accession>A0A562MG51</accession>
<evidence type="ECO:0000313" key="9">
    <source>
        <dbReference type="Proteomes" id="UP000315908"/>
    </source>
</evidence>
<dbReference type="InterPro" id="IPR033985">
    <property type="entry name" value="SusD-like_N"/>
</dbReference>